<organism evidence="2 3">
    <name type="scientific">Xanthocytophaga flava</name>
    <dbReference type="NCBI Taxonomy" id="3048013"/>
    <lineage>
        <taxon>Bacteria</taxon>
        <taxon>Pseudomonadati</taxon>
        <taxon>Bacteroidota</taxon>
        <taxon>Cytophagia</taxon>
        <taxon>Cytophagales</taxon>
        <taxon>Rhodocytophagaceae</taxon>
        <taxon>Xanthocytophaga</taxon>
    </lineage>
</organism>
<evidence type="ECO:0000256" key="1">
    <source>
        <dbReference type="SAM" id="SignalP"/>
    </source>
</evidence>
<evidence type="ECO:0000313" key="2">
    <source>
        <dbReference type="EMBL" id="MDJ1484348.1"/>
    </source>
</evidence>
<proteinExistence type="predicted"/>
<dbReference type="Proteomes" id="UP001241110">
    <property type="component" value="Unassembled WGS sequence"/>
</dbReference>
<accession>A0AAE3QVU7</accession>
<evidence type="ECO:0000313" key="3">
    <source>
        <dbReference type="Proteomes" id="UP001241110"/>
    </source>
</evidence>
<dbReference type="PROSITE" id="PS51257">
    <property type="entry name" value="PROKAR_LIPOPROTEIN"/>
    <property type="match status" value="1"/>
</dbReference>
<keyword evidence="1" id="KW-0732">Signal</keyword>
<sequence>MRHLRSLFFLSLLSLAVFSCKNDDPDPDPEGPTGAADIDKYAVKNASDAAAGWDITKNVTLSADTIWTLKGYIYVKNGVTLTIEPGTIIKGVKGQAGAPANADKPGTIIVEKGGKLIANGTAEKPIVFTSSKAAGQRQYGDWGGIVLIGKAKTNQPASNPFEGGIRGQYGSDDVATDNSGSLKYVRIEFAGTSLSTTANSEINGLTCYGVGSGTTLEHIQVSYSGDDSYEWFGGTVNAKYLVAFRGWDDDFDTDNGFSGKIQFGVSLRDTAVADQSSSNAFESDSDANTTGTEPFTSAVFANISVFAANGTPNAVQSSKGSGKYQAAMHLRRQTSLSIFNSVLVGYPQGLRLDDDRTLANATAGNMQLRGIVFSNMTTPVLGAGPSGHAVTNDQAIAFFDMTDSKNQKAVTLTDLLLNTANFNLTQPNFLLQANSPLLKDAVWTGKGADTFFTQTAYRGAFDGTNNWTSGWTNWDPQNTPYEVVQ</sequence>
<feature type="signal peptide" evidence="1">
    <location>
        <begin position="1"/>
        <end position="22"/>
    </location>
</feature>
<feature type="chain" id="PRO_5042015003" evidence="1">
    <location>
        <begin position="23"/>
        <end position="485"/>
    </location>
</feature>
<gene>
    <name evidence="2" type="ORF">QNI16_27875</name>
</gene>
<dbReference type="RefSeq" id="WP_313985521.1">
    <property type="nucleotide sequence ID" value="NZ_JASJOS010000014.1"/>
</dbReference>
<dbReference type="PANTHER" id="PTHR41339:SF1">
    <property type="entry name" value="SECRETED PROTEIN"/>
    <property type="match status" value="1"/>
</dbReference>
<dbReference type="InterPro" id="IPR011050">
    <property type="entry name" value="Pectin_lyase_fold/virulence"/>
</dbReference>
<reference evidence="2" key="1">
    <citation type="submission" date="2023-05" db="EMBL/GenBank/DDBJ databases">
        <authorList>
            <person name="Zhang X."/>
        </authorList>
    </citation>
    <scope>NUCLEOTIDE SEQUENCE</scope>
    <source>
        <strain evidence="2">YF14B1</strain>
    </source>
</reference>
<dbReference type="EMBL" id="JASJOS010000014">
    <property type="protein sequence ID" value="MDJ1484348.1"/>
    <property type="molecule type" value="Genomic_DNA"/>
</dbReference>
<protein>
    <submittedName>
        <fullName evidence="2">Cell shape-determining protein MreB</fullName>
    </submittedName>
</protein>
<comment type="caution">
    <text evidence="2">The sequence shown here is derived from an EMBL/GenBank/DDBJ whole genome shotgun (WGS) entry which is preliminary data.</text>
</comment>
<dbReference type="PANTHER" id="PTHR41339">
    <property type="entry name" value="LIPL48"/>
    <property type="match status" value="1"/>
</dbReference>
<dbReference type="SUPFAM" id="SSF51126">
    <property type="entry name" value="Pectin lyase-like"/>
    <property type="match status" value="1"/>
</dbReference>
<name>A0AAE3QVU7_9BACT</name>
<dbReference type="AlphaFoldDB" id="A0AAE3QVU7"/>